<dbReference type="InterPro" id="IPR036390">
    <property type="entry name" value="WH_DNA-bd_sf"/>
</dbReference>
<dbReference type="EMBL" id="QUAJ01000012">
    <property type="protein sequence ID" value="REI41194.1"/>
    <property type="molecule type" value="Genomic_DNA"/>
</dbReference>
<dbReference type="Pfam" id="PF00392">
    <property type="entry name" value="GntR"/>
    <property type="match status" value="1"/>
</dbReference>
<keyword evidence="2" id="KW-0238">DNA-binding</keyword>
<dbReference type="CDD" id="cd07377">
    <property type="entry name" value="WHTH_GntR"/>
    <property type="match status" value="1"/>
</dbReference>
<dbReference type="InterPro" id="IPR000524">
    <property type="entry name" value="Tscrpt_reg_HTH_GntR"/>
</dbReference>
<name>A0ABX9KGW7_9FUSO</name>
<dbReference type="SUPFAM" id="SSF46785">
    <property type="entry name" value="Winged helix' DNA-binding domain"/>
    <property type="match status" value="1"/>
</dbReference>
<dbReference type="InterPro" id="IPR011711">
    <property type="entry name" value="GntR_C"/>
</dbReference>
<sequence>MEGADLIRPLNKTTLSEEVIKIILNKIRKGQWRPGDKIPGEVSLAESFQLSRNSLREALKFLELSGILHSRAGKGTFLTEDVLKSLHRMELIETLKNDSTLIELIETRLTIEPQLAYFAAERMSPENIKKLENSLEKSKKAIEDNTYTTMMGWEFHKFIGEAADNKILSNLLISITEELKDSRFTYAHDIISSEALLKEIEDHEIILEYIKNKEAKKVKNYIYDHINNRLNWLKKQVKK</sequence>
<keyword evidence="6" id="KW-1185">Reference proteome</keyword>
<keyword evidence="1" id="KW-0805">Transcription regulation</keyword>
<proteinExistence type="predicted"/>
<evidence type="ECO:0000259" key="4">
    <source>
        <dbReference type="PROSITE" id="PS50949"/>
    </source>
</evidence>
<evidence type="ECO:0000313" key="6">
    <source>
        <dbReference type="Proteomes" id="UP000263486"/>
    </source>
</evidence>
<dbReference type="InterPro" id="IPR008920">
    <property type="entry name" value="TF_FadR/GntR_C"/>
</dbReference>
<evidence type="ECO:0000256" key="3">
    <source>
        <dbReference type="ARBA" id="ARBA00023163"/>
    </source>
</evidence>
<evidence type="ECO:0000313" key="5">
    <source>
        <dbReference type="EMBL" id="REI41194.1"/>
    </source>
</evidence>
<feature type="domain" description="HTH gntR-type" evidence="4">
    <location>
        <begin position="13"/>
        <end position="81"/>
    </location>
</feature>
<dbReference type="PANTHER" id="PTHR43537:SF5">
    <property type="entry name" value="UXU OPERON TRANSCRIPTIONAL REGULATOR"/>
    <property type="match status" value="1"/>
</dbReference>
<dbReference type="PROSITE" id="PS50949">
    <property type="entry name" value="HTH_GNTR"/>
    <property type="match status" value="1"/>
</dbReference>
<dbReference type="SMART" id="SM00895">
    <property type="entry name" value="FCD"/>
    <property type="match status" value="1"/>
</dbReference>
<protein>
    <submittedName>
        <fullName evidence="5">FCD domain-containing protein</fullName>
    </submittedName>
</protein>
<accession>A0ABX9KGW7</accession>
<dbReference type="PRINTS" id="PR00035">
    <property type="entry name" value="HTHGNTR"/>
</dbReference>
<dbReference type="Proteomes" id="UP000263486">
    <property type="component" value="Unassembled WGS sequence"/>
</dbReference>
<evidence type="ECO:0000256" key="1">
    <source>
        <dbReference type="ARBA" id="ARBA00023015"/>
    </source>
</evidence>
<dbReference type="SMART" id="SM00345">
    <property type="entry name" value="HTH_GNTR"/>
    <property type="match status" value="1"/>
</dbReference>
<organism evidence="5 6">
    <name type="scientific">Psychrilyobacter piezotolerans</name>
    <dbReference type="NCBI Taxonomy" id="2293438"/>
    <lineage>
        <taxon>Bacteria</taxon>
        <taxon>Fusobacteriati</taxon>
        <taxon>Fusobacteriota</taxon>
        <taxon>Fusobacteriia</taxon>
        <taxon>Fusobacteriales</taxon>
        <taxon>Fusobacteriaceae</taxon>
        <taxon>Psychrilyobacter</taxon>
    </lineage>
</organism>
<evidence type="ECO:0000256" key="2">
    <source>
        <dbReference type="ARBA" id="ARBA00023125"/>
    </source>
</evidence>
<dbReference type="Gene3D" id="1.20.120.530">
    <property type="entry name" value="GntR ligand-binding domain-like"/>
    <property type="match status" value="1"/>
</dbReference>
<dbReference type="PANTHER" id="PTHR43537">
    <property type="entry name" value="TRANSCRIPTIONAL REGULATOR, GNTR FAMILY"/>
    <property type="match status" value="1"/>
</dbReference>
<dbReference type="InterPro" id="IPR036388">
    <property type="entry name" value="WH-like_DNA-bd_sf"/>
</dbReference>
<dbReference type="Pfam" id="PF07729">
    <property type="entry name" value="FCD"/>
    <property type="match status" value="1"/>
</dbReference>
<dbReference type="SUPFAM" id="SSF48008">
    <property type="entry name" value="GntR ligand-binding domain-like"/>
    <property type="match status" value="1"/>
</dbReference>
<keyword evidence="3" id="KW-0804">Transcription</keyword>
<comment type="caution">
    <text evidence="5">The sequence shown here is derived from an EMBL/GenBank/DDBJ whole genome shotgun (WGS) entry which is preliminary data.</text>
</comment>
<gene>
    <name evidence="5" type="ORF">DYH56_08230</name>
</gene>
<reference evidence="5 6" key="1">
    <citation type="submission" date="2018-08" db="EMBL/GenBank/DDBJ databases">
        <title>Draft genome sequence of Psychrilyobacter sp. strain SD5 isolated from Black Sea water.</title>
        <authorList>
            <person name="Yadav S."/>
            <person name="Villanueva L."/>
            <person name="Damste J.S.S."/>
        </authorList>
    </citation>
    <scope>NUCLEOTIDE SEQUENCE [LARGE SCALE GENOMIC DNA]</scope>
    <source>
        <strain evidence="5 6">SD5</strain>
    </source>
</reference>
<dbReference type="Gene3D" id="1.10.10.10">
    <property type="entry name" value="Winged helix-like DNA-binding domain superfamily/Winged helix DNA-binding domain"/>
    <property type="match status" value="1"/>
</dbReference>